<proteinExistence type="predicted"/>
<reference evidence="2" key="1">
    <citation type="submission" date="2010-08" db="EMBL/GenBank/DDBJ databases">
        <authorList>
            <consortium name="Caenorhabditis japonica Sequencing Consortium"/>
            <person name="Wilson R.K."/>
        </authorList>
    </citation>
    <scope>NUCLEOTIDE SEQUENCE [LARGE SCALE GENOMIC DNA]</scope>
    <source>
        <strain evidence="2">DF5081</strain>
    </source>
</reference>
<reference evidence="1" key="2">
    <citation type="submission" date="2022-06" db="UniProtKB">
        <authorList>
            <consortium name="EnsemblMetazoa"/>
        </authorList>
    </citation>
    <scope>IDENTIFICATION</scope>
    <source>
        <strain evidence="1">DF5081</strain>
    </source>
</reference>
<accession>A0A8R1I8U3</accession>
<protein>
    <submittedName>
        <fullName evidence="1">Uncharacterized protein</fullName>
    </submittedName>
</protein>
<name>A0A8R1I8U3_CAEJA</name>
<keyword evidence="2" id="KW-1185">Reference proteome</keyword>
<dbReference type="AlphaFoldDB" id="A0A8R1I8U3"/>
<evidence type="ECO:0000313" key="1">
    <source>
        <dbReference type="EnsemblMetazoa" id="CJA23904.1"/>
    </source>
</evidence>
<sequence length="179" mass="21316">MAPYTLSAPKNGHIPIKKFEKSTEKTLSDEQLQMLIKNYVWHETSQKENENIGTTEEELYDWFDSQSVLSFNGNYEHESEERKNDIFMYNFFLRRHCPARSAEYLEKIESMKGEKMRQLISKIRKLSVNYISLPVERISPEDAMRRERIRRLAIDETRANRMNGLRIMKSIMPTFAQRT</sequence>
<dbReference type="EnsemblMetazoa" id="CJA23904.1">
    <property type="protein sequence ID" value="CJA23904.1"/>
    <property type="gene ID" value="WBGene00179476"/>
</dbReference>
<evidence type="ECO:0000313" key="2">
    <source>
        <dbReference type="Proteomes" id="UP000005237"/>
    </source>
</evidence>
<organism evidence="1 2">
    <name type="scientific">Caenorhabditis japonica</name>
    <dbReference type="NCBI Taxonomy" id="281687"/>
    <lineage>
        <taxon>Eukaryota</taxon>
        <taxon>Metazoa</taxon>
        <taxon>Ecdysozoa</taxon>
        <taxon>Nematoda</taxon>
        <taxon>Chromadorea</taxon>
        <taxon>Rhabditida</taxon>
        <taxon>Rhabditina</taxon>
        <taxon>Rhabditomorpha</taxon>
        <taxon>Rhabditoidea</taxon>
        <taxon>Rhabditidae</taxon>
        <taxon>Peloderinae</taxon>
        <taxon>Caenorhabditis</taxon>
    </lineage>
</organism>
<dbReference type="Proteomes" id="UP000005237">
    <property type="component" value="Unassembled WGS sequence"/>
</dbReference>